<keyword evidence="3" id="KW-1185">Reference proteome</keyword>
<evidence type="ECO:0000313" key="2">
    <source>
        <dbReference type="EMBL" id="TWG21037.1"/>
    </source>
</evidence>
<name>A0A561WAZ4_ACTTI</name>
<sequence length="111" mass="10913">MGAAIEVRRLGGRYAAATLLFLLAGLALALPAAGHPAGTRDDLPTAGRAAPAPAGTRDDLPTPGRAAPAPGGTRDDLPTAGRAAPAPVGAGVGGLRLGRACSPWPSSGCWW</sequence>
<dbReference type="EMBL" id="VIWY01000003">
    <property type="protein sequence ID" value="TWG21037.1"/>
    <property type="molecule type" value="Genomic_DNA"/>
</dbReference>
<feature type="compositionally biased region" description="Low complexity" evidence="1">
    <location>
        <begin position="45"/>
        <end position="72"/>
    </location>
</feature>
<feature type="compositionally biased region" description="Low complexity" evidence="1">
    <location>
        <begin position="80"/>
        <end position="89"/>
    </location>
</feature>
<dbReference type="AlphaFoldDB" id="A0A561WAZ4"/>
<dbReference type="Proteomes" id="UP000320239">
    <property type="component" value="Unassembled WGS sequence"/>
</dbReference>
<evidence type="ECO:0000256" key="1">
    <source>
        <dbReference type="SAM" id="MobiDB-lite"/>
    </source>
</evidence>
<evidence type="ECO:0000313" key="3">
    <source>
        <dbReference type="Proteomes" id="UP000320239"/>
    </source>
</evidence>
<organism evidence="2 3">
    <name type="scientific">Actinoplanes teichomyceticus</name>
    <dbReference type="NCBI Taxonomy" id="1867"/>
    <lineage>
        <taxon>Bacteria</taxon>
        <taxon>Bacillati</taxon>
        <taxon>Actinomycetota</taxon>
        <taxon>Actinomycetes</taxon>
        <taxon>Micromonosporales</taxon>
        <taxon>Micromonosporaceae</taxon>
        <taxon>Actinoplanes</taxon>
    </lineage>
</organism>
<protein>
    <submittedName>
        <fullName evidence="2">Uncharacterized protein</fullName>
    </submittedName>
</protein>
<feature type="region of interest" description="Disordered" evidence="1">
    <location>
        <begin position="34"/>
        <end position="92"/>
    </location>
</feature>
<comment type="caution">
    <text evidence="2">The sequence shown here is derived from an EMBL/GenBank/DDBJ whole genome shotgun (WGS) entry which is preliminary data.</text>
</comment>
<reference evidence="2 3" key="1">
    <citation type="submission" date="2019-06" db="EMBL/GenBank/DDBJ databases">
        <title>Sequencing the genomes of 1000 actinobacteria strains.</title>
        <authorList>
            <person name="Klenk H.-P."/>
        </authorList>
    </citation>
    <scope>NUCLEOTIDE SEQUENCE [LARGE SCALE GENOMIC DNA]</scope>
    <source>
        <strain evidence="2 3">DSM 43866</strain>
    </source>
</reference>
<gene>
    <name evidence="2" type="ORF">FHX34_103566</name>
</gene>
<accession>A0A561WAZ4</accession>
<proteinExistence type="predicted"/>